<keyword evidence="17" id="KW-1185">Reference proteome</keyword>
<comment type="similarity">
    <text evidence="13">Belongs to the glycosyltransferase 2 family. CrtQ subfamily.</text>
</comment>
<keyword evidence="5" id="KW-1003">Cell membrane</keyword>
<gene>
    <name evidence="16" type="ORF">C8N24_1086</name>
</gene>
<evidence type="ECO:0000256" key="3">
    <source>
        <dbReference type="ARBA" id="ARBA00004760"/>
    </source>
</evidence>
<proteinExistence type="inferred from homology"/>
<dbReference type="InterPro" id="IPR025993">
    <property type="entry name" value="Ceramide_glucosylTrfase"/>
</dbReference>
<organism evidence="16 17">
    <name type="scientific">Solirubrobacter pauli</name>
    <dbReference type="NCBI Taxonomy" id="166793"/>
    <lineage>
        <taxon>Bacteria</taxon>
        <taxon>Bacillati</taxon>
        <taxon>Actinomycetota</taxon>
        <taxon>Thermoleophilia</taxon>
        <taxon>Solirubrobacterales</taxon>
        <taxon>Solirubrobacteraceae</taxon>
        <taxon>Solirubrobacter</taxon>
    </lineage>
</organism>
<evidence type="ECO:0000256" key="14">
    <source>
        <dbReference type="ARBA" id="ARBA00040345"/>
    </source>
</evidence>
<evidence type="ECO:0000256" key="12">
    <source>
        <dbReference type="ARBA" id="ARBA00037904"/>
    </source>
</evidence>
<evidence type="ECO:0000256" key="6">
    <source>
        <dbReference type="ARBA" id="ARBA00022676"/>
    </source>
</evidence>
<evidence type="ECO:0000256" key="2">
    <source>
        <dbReference type="ARBA" id="ARBA00004236"/>
    </source>
</evidence>
<evidence type="ECO:0000256" key="4">
    <source>
        <dbReference type="ARBA" id="ARBA00004991"/>
    </source>
</evidence>
<dbReference type="InterPro" id="IPR029044">
    <property type="entry name" value="Nucleotide-diphossugar_trans"/>
</dbReference>
<feature type="domain" description="Glycosyltransferase 2-like" evidence="15">
    <location>
        <begin position="27"/>
        <end position="119"/>
    </location>
</feature>
<dbReference type="SUPFAM" id="SSF53448">
    <property type="entry name" value="Nucleotide-diphospho-sugar transferases"/>
    <property type="match status" value="1"/>
</dbReference>
<dbReference type="Pfam" id="PF13506">
    <property type="entry name" value="Glyco_transf_21"/>
    <property type="match status" value="1"/>
</dbReference>
<keyword evidence="9" id="KW-1133">Transmembrane helix</keyword>
<comment type="subcellular location">
    <subcellularLocation>
        <location evidence="2">Cell membrane</location>
    </subcellularLocation>
    <subcellularLocation>
        <location evidence="1">Membrane</location>
        <topology evidence="1">Multi-pass membrane protein</topology>
    </subcellularLocation>
</comment>
<comment type="pathway">
    <text evidence="3">Lipid metabolism; sphingolipid metabolism.</text>
</comment>
<dbReference type="CDD" id="cd06423">
    <property type="entry name" value="CESA_like"/>
    <property type="match status" value="1"/>
</dbReference>
<sequence length="370" mass="38580">MVLARLGRGRVRRAPLAAGATVDGTVSVVIPARDEAERIGPCLDGLLADPAVLEVVVVDDGSTDGTAEIAAARGARVVTAGEPPAGWVGKPWALQRGLEEARGDIVVSVDADTRPRAGLGAAAAAALVAAEADGASGDAAAGAASPTGVAAVRGAGPVLVSVGTRFVCTSAGERFLHPALLATLVYRYGPPDADASVAVSRLMINGQCTAVRRRALLDAGGYAEASGHMTDDAAFARGLARRGWRVVFHDGGGLIDVDMHESVEETWREWGRSIALPDVTSPAWRAADVGVVWLTLGLPWLRLAGRRAGRLDVALLGLRLLMTVAFAPSYARRGLPYWLSPLADVPAAVRLTWSAVRPARRWRGRSYDDA</sequence>
<dbReference type="Gene3D" id="3.90.550.10">
    <property type="entry name" value="Spore Coat Polysaccharide Biosynthesis Protein SpsA, Chain A"/>
    <property type="match status" value="1"/>
</dbReference>
<name>A0A660LEC1_9ACTN</name>
<keyword evidence="7 16" id="KW-0808">Transferase</keyword>
<keyword evidence="10" id="KW-0472">Membrane</keyword>
<evidence type="ECO:0000256" key="1">
    <source>
        <dbReference type="ARBA" id="ARBA00004141"/>
    </source>
</evidence>
<dbReference type="InterPro" id="IPR001173">
    <property type="entry name" value="Glyco_trans_2-like"/>
</dbReference>
<dbReference type="GO" id="GO:0005886">
    <property type="term" value="C:plasma membrane"/>
    <property type="evidence" value="ECO:0007669"/>
    <property type="project" value="UniProtKB-SubCell"/>
</dbReference>
<dbReference type="Pfam" id="PF00535">
    <property type="entry name" value="Glycos_transf_2"/>
    <property type="match status" value="1"/>
</dbReference>
<comment type="pathway">
    <text evidence="12">Carotenoid biosynthesis; staphyloxanthin biosynthesis; staphyloxanthin from farnesyl diphosphate: step 4/5.</text>
</comment>
<keyword evidence="6 16" id="KW-0328">Glycosyltransferase</keyword>
<evidence type="ECO:0000256" key="7">
    <source>
        <dbReference type="ARBA" id="ARBA00022679"/>
    </source>
</evidence>
<evidence type="ECO:0000256" key="9">
    <source>
        <dbReference type="ARBA" id="ARBA00022989"/>
    </source>
</evidence>
<accession>A0A660LEC1</accession>
<evidence type="ECO:0000313" key="16">
    <source>
        <dbReference type="EMBL" id="RKQ91264.1"/>
    </source>
</evidence>
<evidence type="ECO:0000313" key="17">
    <source>
        <dbReference type="Proteomes" id="UP000278962"/>
    </source>
</evidence>
<dbReference type="Proteomes" id="UP000278962">
    <property type="component" value="Unassembled WGS sequence"/>
</dbReference>
<evidence type="ECO:0000259" key="15">
    <source>
        <dbReference type="Pfam" id="PF00535"/>
    </source>
</evidence>
<comment type="pathway">
    <text evidence="4">Sphingolipid metabolism.</text>
</comment>
<reference evidence="16 17" key="1">
    <citation type="submission" date="2018-10" db="EMBL/GenBank/DDBJ databases">
        <title>Genomic Encyclopedia of Archaeal and Bacterial Type Strains, Phase II (KMG-II): from individual species to whole genera.</title>
        <authorList>
            <person name="Goeker M."/>
        </authorList>
    </citation>
    <scope>NUCLEOTIDE SEQUENCE [LARGE SCALE GENOMIC DNA]</scope>
    <source>
        <strain evidence="16 17">DSM 14954</strain>
    </source>
</reference>
<comment type="caution">
    <text evidence="16">The sequence shown here is derived from an EMBL/GenBank/DDBJ whole genome shotgun (WGS) entry which is preliminary data.</text>
</comment>
<dbReference type="PANTHER" id="PTHR43646">
    <property type="entry name" value="GLYCOSYLTRANSFERASE"/>
    <property type="match status" value="1"/>
</dbReference>
<protein>
    <recommendedName>
        <fullName evidence="14">4,4'-diaponeurosporenoate glycosyltransferase</fullName>
    </recommendedName>
</protein>
<comment type="function">
    <text evidence="11">Catalyzes the glycosylation of 4,4'-diaponeurosporenoate, i.e. the esterification of glucose at the C1'' position with the carboxyl group of 4,4'-diaponeurosporenic acid, to form glycosyl-4,4'-diaponeurosporenoate. This is a step in the biosynthesis of staphyloxanthin, an orange pigment present in most staphylococci strains.</text>
</comment>
<dbReference type="GO" id="GO:0016757">
    <property type="term" value="F:glycosyltransferase activity"/>
    <property type="evidence" value="ECO:0007669"/>
    <property type="project" value="UniProtKB-KW"/>
</dbReference>
<evidence type="ECO:0000256" key="5">
    <source>
        <dbReference type="ARBA" id="ARBA00022475"/>
    </source>
</evidence>
<dbReference type="RefSeq" id="WP_170178863.1">
    <property type="nucleotide sequence ID" value="NZ_RBIL01000001.1"/>
</dbReference>
<evidence type="ECO:0000256" key="13">
    <source>
        <dbReference type="ARBA" id="ARBA00038120"/>
    </source>
</evidence>
<evidence type="ECO:0000256" key="11">
    <source>
        <dbReference type="ARBA" id="ARBA00037281"/>
    </source>
</evidence>
<keyword evidence="8" id="KW-0812">Transmembrane</keyword>
<evidence type="ECO:0000256" key="8">
    <source>
        <dbReference type="ARBA" id="ARBA00022692"/>
    </source>
</evidence>
<evidence type="ECO:0000256" key="10">
    <source>
        <dbReference type="ARBA" id="ARBA00023136"/>
    </source>
</evidence>
<dbReference type="AlphaFoldDB" id="A0A660LEC1"/>
<dbReference type="PANTHER" id="PTHR43646:SF2">
    <property type="entry name" value="GLYCOSYLTRANSFERASE 2-LIKE DOMAIN-CONTAINING PROTEIN"/>
    <property type="match status" value="1"/>
</dbReference>
<dbReference type="EMBL" id="RBIL01000001">
    <property type="protein sequence ID" value="RKQ91264.1"/>
    <property type="molecule type" value="Genomic_DNA"/>
</dbReference>